<dbReference type="EMBL" id="JAAWVT010000011">
    <property type="protein sequence ID" value="NKG22457.1"/>
    <property type="molecule type" value="Genomic_DNA"/>
</dbReference>
<reference evidence="1 2" key="1">
    <citation type="submission" date="2020-04" db="EMBL/GenBank/DDBJ databases">
        <title>Paeniglutamicibacter sp. ANT13_2, a novel actinomycete isolated from sediment in Antarctica.</title>
        <authorList>
            <person name="Sakdapetsiri C."/>
            <person name="Pinyakong O."/>
        </authorList>
    </citation>
    <scope>NUCLEOTIDE SEQUENCE [LARGE SCALE GENOMIC DNA]</scope>
    <source>
        <strain evidence="1 2">ANT13_2</strain>
    </source>
</reference>
<evidence type="ECO:0000313" key="2">
    <source>
        <dbReference type="Proteomes" id="UP000746595"/>
    </source>
</evidence>
<comment type="caution">
    <text evidence="1">The sequence shown here is derived from an EMBL/GenBank/DDBJ whole genome shotgun (WGS) entry which is preliminary data.</text>
</comment>
<keyword evidence="2" id="KW-1185">Reference proteome</keyword>
<protein>
    <submittedName>
        <fullName evidence="1">DUF4192 domain-containing protein</fullName>
    </submittedName>
</protein>
<dbReference type="RefSeq" id="WP_168153232.1">
    <property type="nucleotide sequence ID" value="NZ_JAAWVT010000011.1"/>
</dbReference>
<evidence type="ECO:0000313" key="1">
    <source>
        <dbReference type="EMBL" id="NKG22457.1"/>
    </source>
</evidence>
<dbReference type="InterPro" id="IPR025447">
    <property type="entry name" value="DUF4192"/>
</dbReference>
<dbReference type="Proteomes" id="UP000746595">
    <property type="component" value="Unassembled WGS sequence"/>
</dbReference>
<gene>
    <name evidence="1" type="ORF">HED64_17300</name>
</gene>
<accession>A0ABX1GAR3</accession>
<name>A0ABX1GAR3_9MICC</name>
<organism evidence="1 2">
    <name type="scientific">Paeniglutamicibacter terrestris</name>
    <dbReference type="NCBI Taxonomy" id="2723403"/>
    <lineage>
        <taxon>Bacteria</taxon>
        <taxon>Bacillati</taxon>
        <taxon>Actinomycetota</taxon>
        <taxon>Actinomycetes</taxon>
        <taxon>Micrococcales</taxon>
        <taxon>Micrococcaceae</taxon>
        <taxon>Paeniglutamicibacter</taxon>
    </lineage>
</organism>
<sequence>MTTTPSASNFSLASPEEVLAYIPHALGFYPRNAVVLLIMQGSGLAATLRIDLPNAENGDAQAAHWITQLVKLVHKVPDASAVFLAIYTGQQSGTSHESLPKADLVRALAPALVRSKIQVRDAWYVGAHHWHSYFCLSEDCCPSEGYDLPDLALTETHLRMVVAGSAPTEEIWDGRGAPEWPNKSAIRSLIEILMGELPGTASRESMIRGWAQLLDSDPLVAERRFRGDETLCASLLVSLNDRMVRDILPYLAGRGAARAYAAFQEVSRAIDFGKASEDFSGFLLGTASCTPEWDRIDRLWFLCRDLLGVAQGPEETALLCLMGWINWSKGKGSSALRLFVTALELDPDYRLAQLMEKLLETGEMPTWVADPARAWRMRLEGRLSA</sequence>
<dbReference type="Pfam" id="PF13830">
    <property type="entry name" value="DUF4192"/>
    <property type="match status" value="2"/>
</dbReference>
<proteinExistence type="predicted"/>